<gene>
    <name evidence="2" type="ORF">PDESU_02577</name>
</gene>
<dbReference type="RefSeq" id="WP_136079547.1">
    <property type="nucleotide sequence ID" value="NZ_CAAHFG010000001.1"/>
</dbReference>
<dbReference type="Gene3D" id="3.30.360.10">
    <property type="entry name" value="Dihydrodipicolinate Reductase, domain 2"/>
    <property type="match status" value="1"/>
</dbReference>
<keyword evidence="3" id="KW-1185">Reference proteome</keyword>
<name>A0A6C2U206_PONDE</name>
<dbReference type="SUPFAM" id="SSF55347">
    <property type="entry name" value="Glyceraldehyde-3-phosphate dehydrogenase-like, C-terminal domain"/>
    <property type="match status" value="1"/>
</dbReference>
<accession>A0A6C2U206</accession>
<dbReference type="EMBL" id="CAAHFG010000001">
    <property type="protein sequence ID" value="VGO14020.1"/>
    <property type="molecule type" value="Genomic_DNA"/>
</dbReference>
<protein>
    <recommendedName>
        <fullName evidence="1">Gfo/Idh/MocA-like oxidoreductase bacterial type C-terminal domain-containing protein</fullName>
    </recommendedName>
</protein>
<reference evidence="2 3" key="1">
    <citation type="submission" date="2019-04" db="EMBL/GenBank/DDBJ databases">
        <authorList>
            <person name="Van Vliet M D."/>
        </authorList>
    </citation>
    <scope>NUCLEOTIDE SEQUENCE [LARGE SCALE GENOMIC DNA]</scope>
    <source>
        <strain evidence="2 3">F1</strain>
    </source>
</reference>
<dbReference type="AlphaFoldDB" id="A0A6C2U206"/>
<dbReference type="InterPro" id="IPR043906">
    <property type="entry name" value="Gfo/Idh/MocA_OxRdtase_bact_C"/>
</dbReference>
<dbReference type="Proteomes" id="UP000366872">
    <property type="component" value="Unassembled WGS sequence"/>
</dbReference>
<evidence type="ECO:0000313" key="2">
    <source>
        <dbReference type="EMBL" id="VGO14020.1"/>
    </source>
</evidence>
<organism evidence="2 3">
    <name type="scientific">Pontiella desulfatans</name>
    <dbReference type="NCBI Taxonomy" id="2750659"/>
    <lineage>
        <taxon>Bacteria</taxon>
        <taxon>Pseudomonadati</taxon>
        <taxon>Kiritimatiellota</taxon>
        <taxon>Kiritimatiellia</taxon>
        <taxon>Kiritimatiellales</taxon>
        <taxon>Pontiellaceae</taxon>
        <taxon>Pontiella</taxon>
    </lineage>
</organism>
<evidence type="ECO:0000313" key="3">
    <source>
        <dbReference type="Proteomes" id="UP000366872"/>
    </source>
</evidence>
<sequence length="207" mass="22971">MNTPIYDYAIGFIAGWGAHPIDQLQWWADAAGKGIPATYKTTGVLPTEGLFDTVTHWDMEATYADGTRLWFTDSQTAFKKQAAPGIEQLQKFANCTQFVGEKGWVAISRSGLVTSSEELRRKAKDPGEIRLSQSKRHMLGFADAVLTREQPVGTLESAIQSDLICHMGDIGVRTGESLRWDPVKEMLVGSVDAIKMMHRPMRAPWSL</sequence>
<dbReference type="Pfam" id="PF19051">
    <property type="entry name" value="GFO_IDH_MocA_C2"/>
    <property type="match status" value="1"/>
</dbReference>
<evidence type="ECO:0000259" key="1">
    <source>
        <dbReference type="Pfam" id="PF19051"/>
    </source>
</evidence>
<feature type="domain" description="Gfo/Idh/MocA-like oxidoreductase bacterial type C-terminal" evidence="1">
    <location>
        <begin position="133"/>
        <end position="206"/>
    </location>
</feature>
<proteinExistence type="predicted"/>